<dbReference type="OrthoDB" id="10013308at2"/>
<sequence>MPRYMKEQTVDELKAFITNLALKSDMGYEDETIEDMLMYMVTDVDSHIGMSGIIKDLYKDGGFENAEFPTPEDLPPTAKALEQWHYMKIEWAGFHTLEGRTFYGGFLSQDWTEPSFVAFYQDDKGVLRAYMPKKGNGFNPLNKLSFHDDNESDDKYARSKGFKDFEDMEQKHPAFIAELYDSEVIKQELLKRLVVR</sequence>
<organism evidence="1 2">
    <name type="scientific">Jeotgalibacillus malaysiensis</name>
    <dbReference type="NCBI Taxonomy" id="1508404"/>
    <lineage>
        <taxon>Bacteria</taxon>
        <taxon>Bacillati</taxon>
        <taxon>Bacillota</taxon>
        <taxon>Bacilli</taxon>
        <taxon>Bacillales</taxon>
        <taxon>Caryophanaceae</taxon>
        <taxon>Jeotgalibacillus</taxon>
    </lineage>
</organism>
<protein>
    <submittedName>
        <fullName evidence="1">Uncharacterized protein</fullName>
    </submittedName>
</protein>
<evidence type="ECO:0000313" key="1">
    <source>
        <dbReference type="EMBL" id="AJD93241.1"/>
    </source>
</evidence>
<name>A0A0B5ASZ0_9BACL</name>
<gene>
    <name evidence="1" type="ORF">JMA_39230</name>
</gene>
<keyword evidence="1" id="KW-0614">Plasmid</keyword>
<accession>A0A0B5ASZ0</accession>
<dbReference type="BioCyc" id="JESP1508404:G14D9-13207-MONOMER"/>
<evidence type="ECO:0000313" key="2">
    <source>
        <dbReference type="Proteomes" id="UP000031449"/>
    </source>
</evidence>
<dbReference type="EMBL" id="CP009417">
    <property type="protein sequence ID" value="AJD93241.1"/>
    <property type="molecule type" value="Genomic_DNA"/>
</dbReference>
<dbReference type="KEGG" id="jeo:JMA_39230"/>
<reference evidence="1 2" key="1">
    <citation type="submission" date="2014-08" db="EMBL/GenBank/DDBJ databases">
        <title>Complete genome of a marine bacteria Jeotgalibacillus malaysiensis.</title>
        <authorList>
            <person name="Yaakop A.S."/>
            <person name="Chan K.-G."/>
            <person name="Goh K.M."/>
        </authorList>
    </citation>
    <scope>NUCLEOTIDE SEQUENCE [LARGE SCALE GENOMIC DNA]</scope>
    <source>
        <strain evidence="1 2">D5</strain>
        <plasmid evidence="2">Plasmid</plasmid>
    </source>
</reference>
<geneLocation type="plasmid" evidence="2"/>
<keyword evidence="2" id="KW-1185">Reference proteome</keyword>
<dbReference type="AlphaFoldDB" id="A0A0B5ASZ0"/>
<proteinExistence type="predicted"/>
<dbReference type="HOGENOM" id="CLU_1388606_0_0_9"/>
<dbReference type="Proteomes" id="UP000031449">
    <property type="component" value="Plasmid unnamed"/>
</dbReference>